<accession>A0AAV8SD46</accession>
<evidence type="ECO:0008006" key="3">
    <source>
        <dbReference type="Google" id="ProtNLM"/>
    </source>
</evidence>
<dbReference type="EMBL" id="JAIWQS010000011">
    <property type="protein sequence ID" value="KAJ8749969.1"/>
    <property type="molecule type" value="Genomic_DNA"/>
</dbReference>
<keyword evidence="2" id="KW-1185">Reference proteome</keyword>
<reference evidence="1 2" key="1">
    <citation type="submission" date="2021-09" db="EMBL/GenBank/DDBJ databases">
        <title>Genomic insights and catalytic innovation underlie evolution of tropane alkaloids biosynthesis.</title>
        <authorList>
            <person name="Wang Y.-J."/>
            <person name="Tian T."/>
            <person name="Huang J.-P."/>
            <person name="Huang S.-X."/>
        </authorList>
    </citation>
    <scope>NUCLEOTIDE SEQUENCE [LARGE SCALE GENOMIC DNA]</scope>
    <source>
        <strain evidence="1">KIB-2018</strain>
        <tissue evidence="1">Leaf</tissue>
    </source>
</reference>
<name>A0AAV8SD46_9ROSI</name>
<organism evidence="1 2">
    <name type="scientific">Erythroxylum novogranatense</name>
    <dbReference type="NCBI Taxonomy" id="1862640"/>
    <lineage>
        <taxon>Eukaryota</taxon>
        <taxon>Viridiplantae</taxon>
        <taxon>Streptophyta</taxon>
        <taxon>Embryophyta</taxon>
        <taxon>Tracheophyta</taxon>
        <taxon>Spermatophyta</taxon>
        <taxon>Magnoliopsida</taxon>
        <taxon>eudicotyledons</taxon>
        <taxon>Gunneridae</taxon>
        <taxon>Pentapetalae</taxon>
        <taxon>rosids</taxon>
        <taxon>fabids</taxon>
        <taxon>Malpighiales</taxon>
        <taxon>Erythroxylaceae</taxon>
        <taxon>Erythroxylum</taxon>
    </lineage>
</organism>
<dbReference type="Proteomes" id="UP001159364">
    <property type="component" value="Linkage Group LG11"/>
</dbReference>
<protein>
    <recommendedName>
        <fullName evidence="3">Maturase K</fullName>
    </recommendedName>
</protein>
<comment type="caution">
    <text evidence="1">The sequence shown here is derived from an EMBL/GenBank/DDBJ whole genome shotgun (WGS) entry which is preliminary data.</text>
</comment>
<gene>
    <name evidence="1" type="ORF">K2173_013884</name>
</gene>
<sequence>MNLLWNDASTTWDTRLQLSPLWRNKFRLLVMEENFLNSYHLGHLETYCLSFSKSLYFLIKCPTNTYPQVGITPILVKCDWSYGRFPKKFIVLLHDCHVNHYFVGLRQTQIEMERSHVIREWRPAEIFPRCSSVLHVLTAFRVLISGGEMIRG</sequence>
<dbReference type="AlphaFoldDB" id="A0AAV8SD46"/>
<proteinExistence type="predicted"/>
<evidence type="ECO:0000313" key="1">
    <source>
        <dbReference type="EMBL" id="KAJ8749969.1"/>
    </source>
</evidence>
<evidence type="ECO:0000313" key="2">
    <source>
        <dbReference type="Proteomes" id="UP001159364"/>
    </source>
</evidence>